<evidence type="ECO:0000256" key="1">
    <source>
        <dbReference type="ARBA" id="ARBA00023125"/>
    </source>
</evidence>
<gene>
    <name evidence="5" type="ORF">ATK78_2266</name>
</gene>
<proteinExistence type="predicted"/>
<dbReference type="PROSITE" id="PS51257">
    <property type="entry name" value="PROKAR_LIPOPROTEIN"/>
    <property type="match status" value="1"/>
</dbReference>
<dbReference type="InterPro" id="IPR001789">
    <property type="entry name" value="Sig_transdc_resp-reg_receiver"/>
</dbReference>
<dbReference type="GO" id="GO:0032993">
    <property type="term" value="C:protein-DNA complex"/>
    <property type="evidence" value="ECO:0007669"/>
    <property type="project" value="TreeGrafter"/>
</dbReference>
<reference evidence="5 6" key="1">
    <citation type="submission" date="2019-03" db="EMBL/GenBank/DDBJ databases">
        <title>Genomic Encyclopedia of Archaeal and Bacterial Type Strains, Phase II (KMG-II): from individual species to whole genera.</title>
        <authorList>
            <person name="Goeker M."/>
        </authorList>
    </citation>
    <scope>NUCLEOTIDE SEQUENCE [LARGE SCALE GENOMIC DNA]</scope>
    <source>
        <strain evidence="5 6">DSM 19035</strain>
    </source>
</reference>
<dbReference type="Pfam" id="PF00072">
    <property type="entry name" value="Response_reg"/>
    <property type="match status" value="1"/>
</dbReference>
<evidence type="ECO:0000313" key="5">
    <source>
        <dbReference type="EMBL" id="TDQ10107.1"/>
    </source>
</evidence>
<organism evidence="5 6">
    <name type="scientific">Pedobacter metabolipauper</name>
    <dbReference type="NCBI Taxonomy" id="425513"/>
    <lineage>
        <taxon>Bacteria</taxon>
        <taxon>Pseudomonadati</taxon>
        <taxon>Bacteroidota</taxon>
        <taxon>Sphingobacteriia</taxon>
        <taxon>Sphingobacteriales</taxon>
        <taxon>Sphingobacteriaceae</taxon>
        <taxon>Pedobacter</taxon>
    </lineage>
</organism>
<dbReference type="Gene3D" id="3.40.50.2300">
    <property type="match status" value="1"/>
</dbReference>
<feature type="modified residue" description="4-aspartylphosphate" evidence="2">
    <location>
        <position position="55"/>
    </location>
</feature>
<dbReference type="InterPro" id="IPR039420">
    <property type="entry name" value="WalR-like"/>
</dbReference>
<evidence type="ECO:0000259" key="3">
    <source>
        <dbReference type="PROSITE" id="PS50110"/>
    </source>
</evidence>
<comment type="caution">
    <text evidence="5">The sequence shown here is derived from an EMBL/GenBank/DDBJ whole genome shotgun (WGS) entry which is preliminary data.</text>
</comment>
<sequence>MKMNCILIDDENPALQLLEDNVKQVPYLNIVASCRNPMHALDIIKDQQIDLIFLDINMPGINGLDLLRSLKHPPMVILVTAYEEHALDGFNLDVVDYLIKPVPFARFLKAVQKARELYEIRQPKAKVIPSENDHVFVNANYSLVKVSIQDITFIEGLKDYVKIHIENGKPIITRMGLKAMEEKLDPRRFMRVHKSYIVSLHKINSIQKTQLVIDGAEIPIGEGYRTALQTYISHKNL</sequence>
<keyword evidence="6" id="KW-1185">Reference proteome</keyword>
<dbReference type="GO" id="GO:0006355">
    <property type="term" value="P:regulation of DNA-templated transcription"/>
    <property type="evidence" value="ECO:0007669"/>
    <property type="project" value="TreeGrafter"/>
</dbReference>
<dbReference type="PROSITE" id="PS50930">
    <property type="entry name" value="HTH_LYTTR"/>
    <property type="match status" value="1"/>
</dbReference>
<evidence type="ECO:0000259" key="4">
    <source>
        <dbReference type="PROSITE" id="PS50930"/>
    </source>
</evidence>
<feature type="domain" description="HTH LytTR-type" evidence="4">
    <location>
        <begin position="142"/>
        <end position="234"/>
    </location>
</feature>
<dbReference type="PROSITE" id="PS50110">
    <property type="entry name" value="RESPONSE_REGULATORY"/>
    <property type="match status" value="1"/>
</dbReference>
<evidence type="ECO:0000256" key="2">
    <source>
        <dbReference type="PROSITE-ProRule" id="PRU00169"/>
    </source>
</evidence>
<dbReference type="PANTHER" id="PTHR48111">
    <property type="entry name" value="REGULATOR OF RPOS"/>
    <property type="match status" value="1"/>
</dbReference>
<dbReference type="Pfam" id="PF04397">
    <property type="entry name" value="LytTR"/>
    <property type="match status" value="1"/>
</dbReference>
<protein>
    <submittedName>
        <fullName evidence="5">LytTR family two component transcriptional regulator</fullName>
    </submittedName>
</protein>
<dbReference type="PANTHER" id="PTHR48111:SF17">
    <property type="entry name" value="TRANSCRIPTIONAL REGULATORY PROTEIN YPDB"/>
    <property type="match status" value="1"/>
</dbReference>
<dbReference type="SMART" id="SM00850">
    <property type="entry name" value="LytTR"/>
    <property type="match status" value="1"/>
</dbReference>
<dbReference type="AlphaFoldDB" id="A0A4V3D1C5"/>
<dbReference type="GO" id="GO:0005829">
    <property type="term" value="C:cytosol"/>
    <property type="evidence" value="ECO:0007669"/>
    <property type="project" value="TreeGrafter"/>
</dbReference>
<evidence type="ECO:0000313" key="6">
    <source>
        <dbReference type="Proteomes" id="UP000295620"/>
    </source>
</evidence>
<accession>A0A4V3D1C5</accession>
<name>A0A4V3D1C5_9SPHI</name>
<dbReference type="InterPro" id="IPR007492">
    <property type="entry name" value="LytTR_DNA-bd_dom"/>
</dbReference>
<dbReference type="GO" id="GO:0000156">
    <property type="term" value="F:phosphorelay response regulator activity"/>
    <property type="evidence" value="ECO:0007669"/>
    <property type="project" value="TreeGrafter"/>
</dbReference>
<dbReference type="InterPro" id="IPR011006">
    <property type="entry name" value="CheY-like_superfamily"/>
</dbReference>
<dbReference type="GO" id="GO:0000976">
    <property type="term" value="F:transcription cis-regulatory region binding"/>
    <property type="evidence" value="ECO:0007669"/>
    <property type="project" value="TreeGrafter"/>
</dbReference>
<keyword evidence="2" id="KW-0597">Phosphoprotein</keyword>
<dbReference type="SMART" id="SM00448">
    <property type="entry name" value="REC"/>
    <property type="match status" value="1"/>
</dbReference>
<dbReference type="Proteomes" id="UP000295620">
    <property type="component" value="Unassembled WGS sequence"/>
</dbReference>
<dbReference type="SUPFAM" id="SSF52172">
    <property type="entry name" value="CheY-like"/>
    <property type="match status" value="1"/>
</dbReference>
<dbReference type="Gene3D" id="2.40.50.1020">
    <property type="entry name" value="LytTr DNA-binding domain"/>
    <property type="match status" value="1"/>
</dbReference>
<dbReference type="EMBL" id="SNYC01000004">
    <property type="protein sequence ID" value="TDQ10107.1"/>
    <property type="molecule type" value="Genomic_DNA"/>
</dbReference>
<feature type="domain" description="Response regulatory" evidence="3">
    <location>
        <begin position="4"/>
        <end position="115"/>
    </location>
</feature>
<keyword evidence="1" id="KW-0238">DNA-binding</keyword>